<feature type="region of interest" description="Disordered" evidence="2">
    <location>
        <begin position="882"/>
        <end position="901"/>
    </location>
</feature>
<dbReference type="Proteomes" id="UP001516023">
    <property type="component" value="Unassembled WGS sequence"/>
</dbReference>
<feature type="region of interest" description="Disordered" evidence="2">
    <location>
        <begin position="155"/>
        <end position="194"/>
    </location>
</feature>
<reference evidence="3 4" key="1">
    <citation type="journal article" date="2020" name="G3 (Bethesda)">
        <title>Improved Reference Genome for Cyclotella cryptica CCMP332, a Model for Cell Wall Morphogenesis, Salinity Adaptation, and Lipid Production in Diatoms (Bacillariophyta).</title>
        <authorList>
            <person name="Roberts W.R."/>
            <person name="Downey K.M."/>
            <person name="Ruck E.C."/>
            <person name="Traller J.C."/>
            <person name="Alverson A.J."/>
        </authorList>
    </citation>
    <scope>NUCLEOTIDE SEQUENCE [LARGE SCALE GENOMIC DNA]</scope>
    <source>
        <strain evidence="3 4">CCMP332</strain>
    </source>
</reference>
<proteinExistence type="predicted"/>
<feature type="compositionally biased region" description="Basic and acidic residues" evidence="2">
    <location>
        <begin position="665"/>
        <end position="676"/>
    </location>
</feature>
<dbReference type="AlphaFoldDB" id="A0ABD3QSJ4"/>
<dbReference type="EMBL" id="JABMIG020000015">
    <property type="protein sequence ID" value="KAL3803207.1"/>
    <property type="molecule type" value="Genomic_DNA"/>
</dbReference>
<evidence type="ECO:0000313" key="3">
    <source>
        <dbReference type="EMBL" id="KAL3803207.1"/>
    </source>
</evidence>
<sequence>MARCHEQVIQSNHQLTEVFCVELPSPSCKNHIGSRVDTDTGSHHSCLPIQTPLRLATQRHCLTVSRRDASSDGGRHTSSLGGGDEYSVSVKSLPASKGSGCEGRHSSKQRRGERKASHTTNEEGNRCVCLSHSSLSLNSNEDDLNAVEVFALARTPHPSENQRSSSNAVEPASDSKPSHVKSASEMTAGGNSISESVKDIDAGTAIHEGVPVHASKYYLLVTTKFSTRQMNGGMDSMNTNEKLQLKEDTKRSTKTIRNKTIIENIPLNFRPSIVHITELHVSAGNKDIISTIGIFVTSSDDNKLRLYVAARRSLHERYLGGQHPVKPPCFTLSTLCFDAYSQQDDVRSGDPFIFCSLITALDTLYTNDDLHRPPVNKLAISLFDGTIHIISYFLKKVEQQTRRQSGDITGAKTDSTKSSIDLQEMSCQLHFSTFLVDGPVTTLHFGRLNLAQICLQTNQQPISSLFLVAGSLCGFACLFYEVPPSNHTSVGISQDTAAFPCFDGPLPLVDELYDPVHENEDCVTAVHACCSNDSRPMIAVGTHRGRVLLFERTTDPMYAFDESSFLIEAASKQAEVISKMADTSSEIDGFQSAKAVLKLESEILERSITELQCELDTLAKSAPPYEEPADEEIPIEENVNDTSDIGKSINLKSKSEAEPATSLKPAHDDALHHEPTCDVTEGEQEEMPNGAGDWINSESKSEAGAISVLKPVYDDALHNEPTCDVEGEQSTDEGIPVEGNVDDCLDSRDSIKCESRKEAGAITSLKPINDDSLLNRRGHELMCDVEENLSADERIPIEENVDRCSNEVDLINTESKAKTSLTPVNDDALQNHKGHELLCDVEEGQSADEQKPMEANIDAFLDIGHSINTESIKEADRIPSLEPVNENNHLSGAEEDDGDEVDIEEQTISEEFIGDIKYDTDVNLAKNPSLSQNTNDLPDSGMMTSSCPSNEESSLLLSRIQQVESELATVQEGIFHHERMIAELNSSLNSLRCKLDSIKNDTTNTLAFSQRKMHRYRVVCQYQLPYPINGMHYHFGKLLVFTRRSVHIIQKTLRDDASVEDALILFEKKLGGILELNVP</sequence>
<feature type="compositionally biased region" description="Basic and acidic residues" evidence="2">
    <location>
        <begin position="65"/>
        <end position="75"/>
    </location>
</feature>
<feature type="coiled-coil region" evidence="1">
    <location>
        <begin position="594"/>
        <end position="621"/>
    </location>
</feature>
<keyword evidence="4" id="KW-1185">Reference proteome</keyword>
<evidence type="ECO:0000313" key="4">
    <source>
        <dbReference type="Proteomes" id="UP001516023"/>
    </source>
</evidence>
<protein>
    <submittedName>
        <fullName evidence="3">Uncharacterized protein</fullName>
    </submittedName>
</protein>
<name>A0ABD3QSJ4_9STRA</name>
<accession>A0ABD3QSJ4</accession>
<gene>
    <name evidence="3" type="ORF">HJC23_003482</name>
</gene>
<evidence type="ECO:0000256" key="2">
    <source>
        <dbReference type="SAM" id="MobiDB-lite"/>
    </source>
</evidence>
<feature type="region of interest" description="Disordered" evidence="2">
    <location>
        <begin position="652"/>
        <end position="688"/>
    </location>
</feature>
<comment type="caution">
    <text evidence="3">The sequence shown here is derived from an EMBL/GenBank/DDBJ whole genome shotgun (WGS) entry which is preliminary data.</text>
</comment>
<keyword evidence="1" id="KW-0175">Coiled coil</keyword>
<feature type="region of interest" description="Disordered" evidence="2">
    <location>
        <begin position="65"/>
        <end position="123"/>
    </location>
</feature>
<feature type="compositionally biased region" description="Polar residues" evidence="2">
    <location>
        <begin position="158"/>
        <end position="168"/>
    </location>
</feature>
<evidence type="ECO:0000256" key="1">
    <source>
        <dbReference type="SAM" id="Coils"/>
    </source>
</evidence>
<feature type="region of interest" description="Disordered" evidence="2">
    <location>
        <begin position="929"/>
        <end position="948"/>
    </location>
</feature>
<organism evidence="3 4">
    <name type="scientific">Cyclotella cryptica</name>
    <dbReference type="NCBI Taxonomy" id="29204"/>
    <lineage>
        <taxon>Eukaryota</taxon>
        <taxon>Sar</taxon>
        <taxon>Stramenopiles</taxon>
        <taxon>Ochrophyta</taxon>
        <taxon>Bacillariophyta</taxon>
        <taxon>Coscinodiscophyceae</taxon>
        <taxon>Thalassiosirophycidae</taxon>
        <taxon>Stephanodiscales</taxon>
        <taxon>Stephanodiscaceae</taxon>
        <taxon>Cyclotella</taxon>
    </lineage>
</organism>
<feature type="compositionally biased region" description="Basic and acidic residues" evidence="2">
    <location>
        <begin position="114"/>
        <end position="123"/>
    </location>
</feature>